<dbReference type="Pfam" id="PF03992">
    <property type="entry name" value="ABM"/>
    <property type="match status" value="1"/>
</dbReference>
<dbReference type="PANTHER" id="PTHR38052">
    <property type="entry name" value="EXPRESSED PROTEIN"/>
    <property type="match status" value="1"/>
</dbReference>
<dbReference type="AlphaFoldDB" id="A0A8H6XWE0"/>
<reference evidence="2" key="1">
    <citation type="submission" date="2020-05" db="EMBL/GenBank/DDBJ databases">
        <title>Mycena genomes resolve the evolution of fungal bioluminescence.</title>
        <authorList>
            <person name="Tsai I.J."/>
        </authorList>
    </citation>
    <scope>NUCLEOTIDE SEQUENCE</scope>
    <source>
        <strain evidence="2">CCC161011</strain>
    </source>
</reference>
<dbReference type="Proteomes" id="UP000620124">
    <property type="component" value="Unassembled WGS sequence"/>
</dbReference>
<dbReference type="PANTHER" id="PTHR38052:SF1">
    <property type="entry name" value="ABM DOMAIN-CONTAINING PROTEIN"/>
    <property type="match status" value="1"/>
</dbReference>
<dbReference type="OrthoDB" id="194076at2759"/>
<dbReference type="InterPro" id="IPR007138">
    <property type="entry name" value="ABM_dom"/>
</dbReference>
<comment type="caution">
    <text evidence="2">The sequence shown here is derived from an EMBL/GenBank/DDBJ whole genome shotgun (WGS) entry which is preliminary data.</text>
</comment>
<dbReference type="InterPro" id="IPR011008">
    <property type="entry name" value="Dimeric_a/b-barrel"/>
</dbReference>
<keyword evidence="2" id="KW-0560">Oxidoreductase</keyword>
<keyword evidence="3" id="KW-1185">Reference proteome</keyword>
<dbReference type="EMBL" id="JACAZI010000012">
    <property type="protein sequence ID" value="KAF7347510.1"/>
    <property type="molecule type" value="Genomic_DNA"/>
</dbReference>
<dbReference type="PROSITE" id="PS51725">
    <property type="entry name" value="ABM"/>
    <property type="match status" value="1"/>
</dbReference>
<dbReference type="Gene3D" id="3.30.70.100">
    <property type="match status" value="1"/>
</dbReference>
<feature type="domain" description="ABM" evidence="1">
    <location>
        <begin position="3"/>
        <end position="91"/>
    </location>
</feature>
<name>A0A8H6XWE0_9AGAR</name>
<accession>A0A8H6XWE0</accession>
<evidence type="ECO:0000313" key="3">
    <source>
        <dbReference type="Proteomes" id="UP000620124"/>
    </source>
</evidence>
<keyword evidence="2" id="KW-0503">Monooxygenase</keyword>
<evidence type="ECO:0000259" key="1">
    <source>
        <dbReference type="PROSITE" id="PS51725"/>
    </source>
</evidence>
<gene>
    <name evidence="2" type="ORF">MVEN_01507200</name>
</gene>
<protein>
    <submittedName>
        <fullName evidence="2">Putative Antibiotic biosynthesis monooxygenase</fullName>
    </submittedName>
</protein>
<dbReference type="SUPFAM" id="SSF54909">
    <property type="entry name" value="Dimeric alpha+beta barrel"/>
    <property type="match status" value="1"/>
</dbReference>
<organism evidence="2 3">
    <name type="scientific">Mycena venus</name>
    <dbReference type="NCBI Taxonomy" id="2733690"/>
    <lineage>
        <taxon>Eukaryota</taxon>
        <taxon>Fungi</taxon>
        <taxon>Dikarya</taxon>
        <taxon>Basidiomycota</taxon>
        <taxon>Agaricomycotina</taxon>
        <taxon>Agaricomycetes</taxon>
        <taxon>Agaricomycetidae</taxon>
        <taxon>Agaricales</taxon>
        <taxon>Marasmiineae</taxon>
        <taxon>Mycenaceae</taxon>
        <taxon>Mycena</taxon>
    </lineage>
</organism>
<dbReference type="GO" id="GO:0004497">
    <property type="term" value="F:monooxygenase activity"/>
    <property type="evidence" value="ECO:0007669"/>
    <property type="project" value="UniProtKB-KW"/>
</dbReference>
<proteinExistence type="predicted"/>
<sequence>MVFTLIAHLWTQPGKEAEMKALLLEASQIYLKDEGTINWFVMQDTKDPTAWSIVERYEAESSLTLHTENPYYKKFIETVGPLVDPSKPPQILKHNEL</sequence>
<evidence type="ECO:0000313" key="2">
    <source>
        <dbReference type="EMBL" id="KAF7347510.1"/>
    </source>
</evidence>